<feature type="region of interest" description="Disordered" evidence="1">
    <location>
        <begin position="1"/>
        <end position="104"/>
    </location>
</feature>
<name>A0AAV7LU85_PLEWA</name>
<gene>
    <name evidence="2" type="ORF">NDU88_007230</name>
</gene>
<accession>A0AAV7LU85</accession>
<dbReference type="AlphaFoldDB" id="A0AAV7LU85"/>
<evidence type="ECO:0000313" key="3">
    <source>
        <dbReference type="Proteomes" id="UP001066276"/>
    </source>
</evidence>
<comment type="caution">
    <text evidence="2">The sequence shown here is derived from an EMBL/GenBank/DDBJ whole genome shotgun (WGS) entry which is preliminary data.</text>
</comment>
<dbReference type="Proteomes" id="UP001066276">
    <property type="component" value="Chromosome 11"/>
</dbReference>
<feature type="compositionally biased region" description="Polar residues" evidence="1">
    <location>
        <begin position="10"/>
        <end position="22"/>
    </location>
</feature>
<organism evidence="2 3">
    <name type="scientific">Pleurodeles waltl</name>
    <name type="common">Iberian ribbed newt</name>
    <dbReference type="NCBI Taxonomy" id="8319"/>
    <lineage>
        <taxon>Eukaryota</taxon>
        <taxon>Metazoa</taxon>
        <taxon>Chordata</taxon>
        <taxon>Craniata</taxon>
        <taxon>Vertebrata</taxon>
        <taxon>Euteleostomi</taxon>
        <taxon>Amphibia</taxon>
        <taxon>Batrachia</taxon>
        <taxon>Caudata</taxon>
        <taxon>Salamandroidea</taxon>
        <taxon>Salamandridae</taxon>
        <taxon>Pleurodelinae</taxon>
        <taxon>Pleurodeles</taxon>
    </lineage>
</organism>
<evidence type="ECO:0000256" key="1">
    <source>
        <dbReference type="SAM" id="MobiDB-lite"/>
    </source>
</evidence>
<keyword evidence="3" id="KW-1185">Reference proteome</keyword>
<sequence>MACAGPTIEDSAQQYPRGTNKSGVREPDVVRPPTIQAASPIEGGFFKPTSGRFEWERPSAATVPAEAAQRKAEQQRTAAVTAAASKVPYEATTKEKTPGPGGGT</sequence>
<proteinExistence type="predicted"/>
<evidence type="ECO:0000313" key="2">
    <source>
        <dbReference type="EMBL" id="KAJ1094150.1"/>
    </source>
</evidence>
<reference evidence="2" key="1">
    <citation type="journal article" date="2022" name="bioRxiv">
        <title>Sequencing and chromosome-scale assembly of the giantPleurodeles waltlgenome.</title>
        <authorList>
            <person name="Brown T."/>
            <person name="Elewa A."/>
            <person name="Iarovenko S."/>
            <person name="Subramanian E."/>
            <person name="Araus A.J."/>
            <person name="Petzold A."/>
            <person name="Susuki M."/>
            <person name="Suzuki K.-i.T."/>
            <person name="Hayashi T."/>
            <person name="Toyoda A."/>
            <person name="Oliveira C."/>
            <person name="Osipova E."/>
            <person name="Leigh N.D."/>
            <person name="Simon A."/>
            <person name="Yun M.H."/>
        </authorList>
    </citation>
    <scope>NUCLEOTIDE SEQUENCE</scope>
    <source>
        <strain evidence="2">20211129_DDA</strain>
        <tissue evidence="2">Liver</tissue>
    </source>
</reference>
<protein>
    <submittedName>
        <fullName evidence="2">Uncharacterized protein</fullName>
    </submittedName>
</protein>
<dbReference type="EMBL" id="JANPWB010000015">
    <property type="protein sequence ID" value="KAJ1094150.1"/>
    <property type="molecule type" value="Genomic_DNA"/>
</dbReference>